<evidence type="ECO:0000313" key="2">
    <source>
        <dbReference type="EMBL" id="QIK78068.1"/>
    </source>
</evidence>
<evidence type="ECO:0000256" key="1">
    <source>
        <dbReference type="SAM" id="MobiDB-lite"/>
    </source>
</evidence>
<feature type="compositionally biased region" description="Low complexity" evidence="1">
    <location>
        <begin position="79"/>
        <end position="92"/>
    </location>
</feature>
<gene>
    <name evidence="2" type="ORF">G7077_03220</name>
</gene>
<sequence>MPKTLPPEFDPEWYSASYSDVSLSGLDPREHYRRFGRVLGRPPCGPPETKRQASPSSSKADKKLQPSSSAPVEAAPVGALPSPKLKKSAPPIIDRPQGLERSTVIAAVAAPKKASSNDGTFDLDDLAAAGGEPTQQVRDSYRRLLNLPGDRVGRTDQPTTCGSWAFRTGGTRIENASMVDGARLRLMLAGAERGNGVSLRAYQAQPSSPANLLMMGQGVQLPSEGPVLHDFELVHPLMPVLLELEGVEGFNSALALLPFPSLLPGGLHNAELKALQVEPSPMDDFWERSEVLLRETVGGKGWPERWVSCIATVGQEQGSKEEPGLAEVREWLLAVFGLDWHQSDDGASGGRGLILPRNSIPTIGALASRHLSENENAYLQGPYLVAEPADNRPKWSITLVADQAGDAAAPRVSGVLPETALRPARTPLAITLRPVPNSSHAAPPEQAAVVVEDALAILVDATTAAATARLLAAIKDVVPNVTEILIRAPDGLEGLQPALAAAPQGVQPRSVSYNASLREIAKDIRADTLLTLSDRVVLRDGAALCAVLEMLKRRDTAASASCALLAEKIVKKDVVLQPASGGLFPTGVSLVRGPSLTFGEPDVLQALPDLEYQVAANTLLFTAWRRAALADLQNVPGTRSSISEDVRLGLELLRSGYTNWCTTRVTARLSGPYAPRDEIDPVGPGFMAVPRWEDVLGKVTLVRELF</sequence>
<reference evidence="2 3" key="1">
    <citation type="submission" date="2020-03" db="EMBL/GenBank/DDBJ databases">
        <title>Sphingomonas sp. nov., isolated from fish.</title>
        <authorList>
            <person name="Hyun D.-W."/>
            <person name="Bae J.-W."/>
        </authorList>
    </citation>
    <scope>NUCLEOTIDE SEQUENCE [LARGE SCALE GENOMIC DNA]</scope>
    <source>
        <strain evidence="2 3">HDW15B</strain>
    </source>
</reference>
<dbReference type="Proteomes" id="UP000503222">
    <property type="component" value="Chromosome"/>
</dbReference>
<dbReference type="RefSeq" id="WP_166410462.1">
    <property type="nucleotide sequence ID" value="NZ_CP049869.1"/>
</dbReference>
<name>A0A6G7YMV2_9SPHN</name>
<dbReference type="EMBL" id="CP049869">
    <property type="protein sequence ID" value="QIK78068.1"/>
    <property type="molecule type" value="Genomic_DNA"/>
</dbReference>
<dbReference type="KEGG" id="spii:G7077_03220"/>
<feature type="region of interest" description="Disordered" evidence="1">
    <location>
        <begin position="34"/>
        <end position="97"/>
    </location>
</feature>
<dbReference type="AlphaFoldDB" id="A0A6G7YMV2"/>
<protein>
    <submittedName>
        <fullName evidence="2">Uncharacterized protein</fullName>
    </submittedName>
</protein>
<keyword evidence="3" id="KW-1185">Reference proteome</keyword>
<accession>A0A6G7YMV2</accession>
<proteinExistence type="predicted"/>
<organism evidence="2 3">
    <name type="scientific">Sphingomonas piscis</name>
    <dbReference type="NCBI Taxonomy" id="2714943"/>
    <lineage>
        <taxon>Bacteria</taxon>
        <taxon>Pseudomonadati</taxon>
        <taxon>Pseudomonadota</taxon>
        <taxon>Alphaproteobacteria</taxon>
        <taxon>Sphingomonadales</taxon>
        <taxon>Sphingomonadaceae</taxon>
        <taxon>Sphingomonas</taxon>
    </lineage>
</organism>
<evidence type="ECO:0000313" key="3">
    <source>
        <dbReference type="Proteomes" id="UP000503222"/>
    </source>
</evidence>